<dbReference type="EMBL" id="JACSPO010000001">
    <property type="protein sequence ID" value="MBD8061819.1"/>
    <property type="molecule type" value="Genomic_DNA"/>
</dbReference>
<dbReference type="InterPro" id="IPR010428">
    <property type="entry name" value="Zincin_1"/>
</dbReference>
<dbReference type="InterPro" id="IPR038555">
    <property type="entry name" value="Zincin_1_sf"/>
</dbReference>
<reference evidence="1 2" key="1">
    <citation type="submission" date="2020-08" db="EMBL/GenBank/DDBJ databases">
        <title>A Genomic Blueprint of the Chicken Gut Microbiome.</title>
        <authorList>
            <person name="Gilroy R."/>
            <person name="Ravi A."/>
            <person name="Getino M."/>
            <person name="Pursley I."/>
            <person name="Horton D.L."/>
            <person name="Alikhan N.-F."/>
            <person name="Baker D."/>
            <person name="Gharbi K."/>
            <person name="Hall N."/>
            <person name="Watson M."/>
            <person name="Adriaenssens E.M."/>
            <person name="Foster-Nyarko E."/>
            <person name="Jarju S."/>
            <person name="Secka A."/>
            <person name="Antonio M."/>
            <person name="Oren A."/>
            <person name="Chaudhuri R."/>
            <person name="La Ragione R.M."/>
            <person name="Hildebrand F."/>
            <person name="Pallen M.J."/>
        </authorList>
    </citation>
    <scope>NUCLEOTIDE SEQUENCE [LARGE SCALE GENOMIC DNA]</scope>
    <source>
        <strain evidence="1 2">Sa1BUA1</strain>
    </source>
</reference>
<dbReference type="Proteomes" id="UP000661894">
    <property type="component" value="Unassembled WGS sequence"/>
</dbReference>
<accession>A0ABR8Z0G0</accession>
<dbReference type="Pfam" id="PF06262">
    <property type="entry name" value="Zincin_1"/>
    <property type="match status" value="1"/>
</dbReference>
<comment type="caution">
    <text evidence="1">The sequence shown here is derived from an EMBL/GenBank/DDBJ whole genome shotgun (WGS) entry which is preliminary data.</text>
</comment>
<protein>
    <submittedName>
        <fullName evidence="1">Metallopeptidase family protein</fullName>
    </submittedName>
</protein>
<dbReference type="SUPFAM" id="SSF55486">
    <property type="entry name" value="Metalloproteases ('zincins'), catalytic domain"/>
    <property type="match status" value="1"/>
</dbReference>
<evidence type="ECO:0000313" key="1">
    <source>
        <dbReference type="EMBL" id="MBD8061819.1"/>
    </source>
</evidence>
<sequence length="119" mass="13141">MVEMSRAEFEEAVSDGLDLVPPELTAQMDNVVVLVEDEPPADAGDPDLLGLYEGTPLTERDSWWAAGSLPDRITIFRGPTLRMCESAEEVVEEVAVTVVHEIAHHFGIDDERLHELGWG</sequence>
<dbReference type="CDD" id="cd12952">
    <property type="entry name" value="MMP_ACEL2062"/>
    <property type="match status" value="1"/>
</dbReference>
<proteinExistence type="predicted"/>
<organism evidence="1 2">
    <name type="scientific">Oceanitalea stevensii</name>
    <dbReference type="NCBI Taxonomy" id="2763072"/>
    <lineage>
        <taxon>Bacteria</taxon>
        <taxon>Bacillati</taxon>
        <taxon>Actinomycetota</taxon>
        <taxon>Actinomycetes</taxon>
        <taxon>Micrococcales</taxon>
        <taxon>Bogoriellaceae</taxon>
        <taxon>Georgenia</taxon>
    </lineage>
</organism>
<evidence type="ECO:0000313" key="2">
    <source>
        <dbReference type="Proteomes" id="UP000661894"/>
    </source>
</evidence>
<keyword evidence="2" id="KW-1185">Reference proteome</keyword>
<gene>
    <name evidence="1" type="ORF">H9624_05720</name>
</gene>
<dbReference type="Gene3D" id="3.30.2010.20">
    <property type="match status" value="1"/>
</dbReference>
<dbReference type="RefSeq" id="WP_251838877.1">
    <property type="nucleotide sequence ID" value="NZ_JACSPO010000001.1"/>
</dbReference>
<name>A0ABR8Z0G0_9MICO</name>